<dbReference type="EMBL" id="AE017285">
    <property type="protein sequence ID" value="AAS95586.1"/>
    <property type="molecule type" value="Genomic_DNA"/>
</dbReference>
<dbReference type="STRING" id="882.DVU_1106"/>
<evidence type="ECO:0000313" key="2">
    <source>
        <dbReference type="EMBL" id="AAS95586.1"/>
    </source>
</evidence>
<feature type="region of interest" description="Disordered" evidence="1">
    <location>
        <begin position="145"/>
        <end position="165"/>
    </location>
</feature>
<dbReference type="KEGG" id="dvu:DVU_1106"/>
<proteinExistence type="predicted"/>
<dbReference type="AlphaFoldDB" id="Q72D25"/>
<protein>
    <submittedName>
        <fullName evidence="2">Uncharacterized protein</fullName>
    </submittedName>
</protein>
<name>Q72D25_NITV2</name>
<dbReference type="Proteomes" id="UP000002194">
    <property type="component" value="Chromosome"/>
</dbReference>
<evidence type="ECO:0000313" key="3">
    <source>
        <dbReference type="Proteomes" id="UP000002194"/>
    </source>
</evidence>
<sequence>MSLLTFEDGMVRLGDTALPGVLVSQRVTCEVRFDEQKVDGVSGKKKTPLGWEDADVVLVLDLVSDDGADCYDQLAEVNAAFRGTDRRTNPRVLEVANRHLMARGIRQVVFSRLESEERDVDDTLRVTLAFVEHRPPIVRVEEAGAKTPRPADVAATTPGVTTNPEPEATLLVDVAGKRARGSR</sequence>
<dbReference type="EnsemblBacteria" id="AAS95586">
    <property type="protein sequence ID" value="AAS95586"/>
    <property type="gene ID" value="DVU_1106"/>
</dbReference>
<organism evidence="2 3">
    <name type="scientific">Nitratidesulfovibrio vulgaris (strain ATCC 29579 / DSM 644 / CCUG 34227 / NCIMB 8303 / VKM B-1760 / Hildenborough)</name>
    <name type="common">Desulfovibrio vulgaris</name>
    <dbReference type="NCBI Taxonomy" id="882"/>
    <lineage>
        <taxon>Bacteria</taxon>
        <taxon>Pseudomonadati</taxon>
        <taxon>Thermodesulfobacteriota</taxon>
        <taxon>Desulfovibrionia</taxon>
        <taxon>Desulfovibrionales</taxon>
        <taxon>Desulfovibrionaceae</taxon>
        <taxon>Nitratidesulfovibrio</taxon>
    </lineage>
</organism>
<dbReference type="eggNOG" id="ENOG5032XQK">
    <property type="taxonomic scope" value="Bacteria"/>
</dbReference>
<dbReference type="PATRIC" id="fig|882.5.peg.1044"/>
<dbReference type="HOGENOM" id="CLU_1486809_0_0_7"/>
<keyword evidence="3" id="KW-1185">Reference proteome</keyword>
<accession>Q72D25</accession>
<dbReference type="OrthoDB" id="5453900at2"/>
<gene>
    <name evidence="2" type="ordered locus">DVU_1106</name>
</gene>
<reference evidence="2 3" key="1">
    <citation type="journal article" date="2004" name="Nat. Biotechnol.">
        <title>The genome sequence of the anaerobic, sulfate-reducing bacterium Desulfovibrio vulgaris Hildenborough.</title>
        <authorList>
            <person name="Heidelberg J.F."/>
            <person name="Seshadri R."/>
            <person name="Haveman S.A."/>
            <person name="Hemme C.L."/>
            <person name="Paulsen I.T."/>
            <person name="Kolonay J.F."/>
            <person name="Eisen J.A."/>
            <person name="Ward N."/>
            <person name="Methe B."/>
            <person name="Brinkac L.M."/>
            <person name="Daugherty S.C."/>
            <person name="Deboy R.T."/>
            <person name="Dodson R.J."/>
            <person name="Durkin A.S."/>
            <person name="Madupu R."/>
            <person name="Nelson W.C."/>
            <person name="Sullivan S.A."/>
            <person name="Fouts D."/>
            <person name="Haft D.H."/>
            <person name="Selengut J."/>
            <person name="Peterson J.D."/>
            <person name="Davidsen T.M."/>
            <person name="Zafar N."/>
            <person name="Zhou L."/>
            <person name="Radune D."/>
            <person name="Dimitrov G."/>
            <person name="Hance M."/>
            <person name="Tran K."/>
            <person name="Khouri H."/>
            <person name="Gill J."/>
            <person name="Utterback T.R."/>
            <person name="Feldblyum T.V."/>
            <person name="Wall J.D."/>
            <person name="Voordouw G."/>
            <person name="Fraser C.M."/>
        </authorList>
    </citation>
    <scope>NUCLEOTIDE SEQUENCE [LARGE SCALE GENOMIC DNA]</scope>
    <source>
        <strain evidence="3">ATCC 29579 / DSM 644 / NCIMB 8303 / VKM B-1760 / Hildenborough</strain>
    </source>
</reference>
<evidence type="ECO:0000256" key="1">
    <source>
        <dbReference type="SAM" id="MobiDB-lite"/>
    </source>
</evidence>
<dbReference type="PaxDb" id="882-DVU_1106"/>
<dbReference type="RefSeq" id="WP_010938405.1">
    <property type="nucleotide sequence ID" value="NC_002937.3"/>
</dbReference>